<keyword evidence="5" id="KW-1185">Reference proteome</keyword>
<organism evidence="3">
    <name type="scientific">Sarcoptes scabiei</name>
    <name type="common">Itch mite</name>
    <name type="synonym">Acarus scabiei</name>
    <dbReference type="NCBI Taxonomy" id="52283"/>
    <lineage>
        <taxon>Eukaryota</taxon>
        <taxon>Metazoa</taxon>
        <taxon>Ecdysozoa</taxon>
        <taxon>Arthropoda</taxon>
        <taxon>Chelicerata</taxon>
        <taxon>Arachnida</taxon>
        <taxon>Acari</taxon>
        <taxon>Acariformes</taxon>
        <taxon>Sarcoptiformes</taxon>
        <taxon>Astigmata</taxon>
        <taxon>Psoroptidia</taxon>
        <taxon>Sarcoptoidea</taxon>
        <taxon>Sarcoptidae</taxon>
        <taxon>Sarcoptinae</taxon>
        <taxon>Sarcoptes</taxon>
    </lineage>
</organism>
<feature type="compositionally biased region" description="Basic and acidic residues" evidence="1">
    <location>
        <begin position="86"/>
        <end position="96"/>
    </location>
</feature>
<keyword evidence="2" id="KW-0812">Transmembrane</keyword>
<proteinExistence type="predicted"/>
<protein>
    <submittedName>
        <fullName evidence="3 4">Uncharacterized protein</fullName>
    </submittedName>
</protein>
<evidence type="ECO:0000313" key="4">
    <source>
        <dbReference type="EnsemblMetazoa" id="KAF7490660.1"/>
    </source>
</evidence>
<reference evidence="3" key="2">
    <citation type="submission" date="2020-01" db="EMBL/GenBank/DDBJ databases">
        <authorList>
            <person name="Korhonen P.K.K."/>
            <person name="Guangxu M.G."/>
            <person name="Wang T.W."/>
            <person name="Stroehlein A.J.S."/>
            <person name="Young N.D."/>
            <person name="Ang C.-S.A."/>
            <person name="Fernando D.W.F."/>
            <person name="Lu H.L."/>
            <person name="Taylor S.T."/>
            <person name="Ehtesham M.E.M."/>
            <person name="Najaraj S.H.N."/>
            <person name="Harsha G.H.G."/>
            <person name="Madugundu A.M."/>
            <person name="Renuse S.R."/>
            <person name="Holt D.H."/>
            <person name="Pandey A.P."/>
            <person name="Papenfuss A.P."/>
            <person name="Gasser R.B.G."/>
            <person name="Fischer K.F."/>
        </authorList>
    </citation>
    <scope>NUCLEOTIDE SEQUENCE</scope>
    <source>
        <strain evidence="3">SSS_KF_BRIS2020</strain>
    </source>
</reference>
<accession>A0A834R559</accession>
<dbReference type="AlphaFoldDB" id="A0A834R559"/>
<reference evidence="5" key="1">
    <citation type="journal article" date="2020" name="PLoS Negl. Trop. Dis.">
        <title>High-quality nuclear genome for Sarcoptes scabiei-A critical resource for a neglected parasite.</title>
        <authorList>
            <person name="Korhonen P.K."/>
            <person name="Gasser R.B."/>
            <person name="Ma G."/>
            <person name="Wang T."/>
            <person name="Stroehlein A.J."/>
            <person name="Young N.D."/>
            <person name="Ang C.S."/>
            <person name="Fernando D.D."/>
            <person name="Lu H.C."/>
            <person name="Taylor S."/>
            <person name="Reynolds S.L."/>
            <person name="Mofiz E."/>
            <person name="Najaraj S.H."/>
            <person name="Gowda H."/>
            <person name="Madugundu A."/>
            <person name="Renuse S."/>
            <person name="Holt D."/>
            <person name="Pandey A."/>
            <person name="Papenfuss A.T."/>
            <person name="Fischer K."/>
        </authorList>
    </citation>
    <scope>NUCLEOTIDE SEQUENCE [LARGE SCALE GENOMIC DNA]</scope>
</reference>
<keyword evidence="2" id="KW-0472">Membrane</keyword>
<reference evidence="4" key="3">
    <citation type="submission" date="2022-06" db="UniProtKB">
        <authorList>
            <consortium name="EnsemblMetazoa"/>
        </authorList>
    </citation>
    <scope>IDENTIFICATION</scope>
</reference>
<dbReference type="EnsemblMetazoa" id="SSS_4256s_mrna">
    <property type="protein sequence ID" value="KAF7490660.1"/>
    <property type="gene ID" value="SSS_4256"/>
</dbReference>
<dbReference type="EMBL" id="WVUK01000062">
    <property type="protein sequence ID" value="KAF7490660.1"/>
    <property type="molecule type" value="Genomic_DNA"/>
</dbReference>
<feature type="compositionally biased region" description="Low complexity" evidence="1">
    <location>
        <begin position="101"/>
        <end position="120"/>
    </location>
</feature>
<evidence type="ECO:0000313" key="5">
    <source>
        <dbReference type="Proteomes" id="UP000070412"/>
    </source>
</evidence>
<evidence type="ECO:0000313" key="3">
    <source>
        <dbReference type="EMBL" id="KAF7490660.1"/>
    </source>
</evidence>
<evidence type="ECO:0000256" key="2">
    <source>
        <dbReference type="SAM" id="Phobius"/>
    </source>
</evidence>
<dbReference type="Proteomes" id="UP000070412">
    <property type="component" value="Unassembled WGS sequence"/>
</dbReference>
<name>A0A834R559_SARSC</name>
<feature type="transmembrane region" description="Helical" evidence="2">
    <location>
        <begin position="21"/>
        <end position="41"/>
    </location>
</feature>
<evidence type="ECO:0000256" key="1">
    <source>
        <dbReference type="SAM" id="MobiDB-lite"/>
    </source>
</evidence>
<feature type="region of interest" description="Disordered" evidence="1">
    <location>
        <begin position="84"/>
        <end position="120"/>
    </location>
</feature>
<dbReference type="OrthoDB" id="6513469at2759"/>
<gene>
    <name evidence="3" type="ORF">SSS_4256</name>
</gene>
<sequence>MFGSIRLVIEADNMVSVSHHYRTLACMVCCSIFIIIIMIPFQSGTIMANPTTTTKSALNIATLISSKRISTTDRPILTTASMKITINDRDRTKEKNQNATNQNDGDSNSLNSNNGNNNSNEQLDIIHQTKLLSKEHRASFEQLETTTTLPFYGRLRSSKEEQPEYLTFLSNGSEHSDHQRQQQSTDQIRSDLYTIELTQSPRRAKLDDITITANYKCPKQHLIHPCECFELDKRAEMFEGSGDGFGDVGGGSLDENGVNLGFDGFGGISEDIVINGTPAFEMIEEVPVHPDLIETAVFCKNIRSVQVLTEAIRGFQGNVYVTV</sequence>
<keyword evidence="2" id="KW-1133">Transmembrane helix</keyword>